<dbReference type="Proteomes" id="UP000831495">
    <property type="component" value="Chromosome"/>
</dbReference>
<dbReference type="SMART" id="SM00530">
    <property type="entry name" value="HTH_XRE"/>
    <property type="match status" value="1"/>
</dbReference>
<dbReference type="EMBL" id="CP093366">
    <property type="protein sequence ID" value="UQS82578.1"/>
    <property type="molecule type" value="Genomic_DNA"/>
</dbReference>
<evidence type="ECO:0000313" key="2">
    <source>
        <dbReference type="EMBL" id="UQS82578.1"/>
    </source>
</evidence>
<protein>
    <submittedName>
        <fullName evidence="2">Helix-turn-helix domain-containing protein</fullName>
    </submittedName>
</protein>
<accession>A0ABY4PA11</accession>
<dbReference type="PROSITE" id="PS50943">
    <property type="entry name" value="HTH_CROC1"/>
    <property type="match status" value="1"/>
</dbReference>
<dbReference type="SUPFAM" id="SSF47413">
    <property type="entry name" value="lambda repressor-like DNA-binding domains"/>
    <property type="match status" value="1"/>
</dbReference>
<dbReference type="Pfam" id="PF01381">
    <property type="entry name" value="HTH_3"/>
    <property type="match status" value="1"/>
</dbReference>
<evidence type="ECO:0000259" key="1">
    <source>
        <dbReference type="PROSITE" id="PS50943"/>
    </source>
</evidence>
<dbReference type="CDD" id="cd00093">
    <property type="entry name" value="HTH_XRE"/>
    <property type="match status" value="1"/>
</dbReference>
<sequence>MNIYQKIKDLAASKNISIAELERKLDLSNGSLYKWTKTSPSIDKVKLVANFFEVSTDYLLGLSNDRYSLSDKEKADVGFRVENILNGIETDDKVSFFGEPMDDEDKAAIKAALQTAVAINKEHAKKKRLNQNK</sequence>
<keyword evidence="3" id="KW-1185">Reference proteome</keyword>
<dbReference type="Gene3D" id="1.10.260.40">
    <property type="entry name" value="lambda repressor-like DNA-binding domains"/>
    <property type="match status" value="1"/>
</dbReference>
<name>A0ABY4PA11_9LACO</name>
<evidence type="ECO:0000313" key="3">
    <source>
        <dbReference type="Proteomes" id="UP000831495"/>
    </source>
</evidence>
<feature type="domain" description="HTH cro/C1-type" evidence="1">
    <location>
        <begin position="7"/>
        <end position="59"/>
    </location>
</feature>
<organism evidence="2 3">
    <name type="scientific">Bombilactobacillus folatiphilus</name>
    <dbReference type="NCBI Taxonomy" id="2923362"/>
    <lineage>
        <taxon>Bacteria</taxon>
        <taxon>Bacillati</taxon>
        <taxon>Bacillota</taxon>
        <taxon>Bacilli</taxon>
        <taxon>Lactobacillales</taxon>
        <taxon>Lactobacillaceae</taxon>
        <taxon>Bombilactobacillus</taxon>
    </lineage>
</organism>
<reference evidence="2" key="1">
    <citation type="journal article" date="2022" name="Int. J. Syst. Evol. Microbiol.">
        <title>Apilactobacillus apisilvae sp. nov., Nicolia spurrieriana gen. nov. sp. nov., Bombilactobacillus folatiphilus sp. nov. and Bombilactobacillus thymidiniphilus sp. nov., four new lactic acid bacterial isolates from stingless bees Tetragonula carbonaria and Austroplebeia australis.</title>
        <authorList>
            <person name="Oliphant S.A."/>
            <person name="Watson-Haigh N.S."/>
            <person name="Sumby K.M."/>
            <person name="Gardner J."/>
            <person name="Groom S."/>
            <person name="Jiranek V."/>
        </authorList>
    </citation>
    <scope>NUCLEOTIDE SEQUENCE</scope>
    <source>
        <strain evidence="2">SG4_D2</strain>
    </source>
</reference>
<gene>
    <name evidence="2" type="ORF">MOO45_02720</name>
</gene>
<dbReference type="InterPro" id="IPR010982">
    <property type="entry name" value="Lambda_DNA-bd_dom_sf"/>
</dbReference>
<proteinExistence type="predicted"/>
<dbReference type="InterPro" id="IPR001387">
    <property type="entry name" value="Cro/C1-type_HTH"/>
</dbReference>
<dbReference type="RefSeq" id="WP_249514856.1">
    <property type="nucleotide sequence ID" value="NZ_CP093366.1"/>
</dbReference>